<evidence type="ECO:0000313" key="3">
    <source>
        <dbReference type="Proteomes" id="UP001162972"/>
    </source>
</evidence>
<organism evidence="2 3">
    <name type="scientific">Salix udensis</name>
    <dbReference type="NCBI Taxonomy" id="889485"/>
    <lineage>
        <taxon>Eukaryota</taxon>
        <taxon>Viridiplantae</taxon>
        <taxon>Streptophyta</taxon>
        <taxon>Embryophyta</taxon>
        <taxon>Tracheophyta</taxon>
        <taxon>Spermatophyta</taxon>
        <taxon>Magnoliopsida</taxon>
        <taxon>eudicotyledons</taxon>
        <taxon>Gunneridae</taxon>
        <taxon>Pentapetalae</taxon>
        <taxon>rosids</taxon>
        <taxon>fabids</taxon>
        <taxon>Malpighiales</taxon>
        <taxon>Salicaceae</taxon>
        <taxon>Saliceae</taxon>
        <taxon>Salix</taxon>
    </lineage>
</organism>
<dbReference type="AlphaFoldDB" id="A0AAD6L422"/>
<comment type="caution">
    <text evidence="2">The sequence shown here is derived from an EMBL/GenBank/DDBJ whole genome shotgun (WGS) entry which is preliminary data.</text>
</comment>
<feature type="region of interest" description="Disordered" evidence="1">
    <location>
        <begin position="1"/>
        <end position="62"/>
    </location>
</feature>
<gene>
    <name evidence="2" type="ORF">OIU84_017694</name>
</gene>
<dbReference type="Proteomes" id="UP001162972">
    <property type="component" value="Chromosome 13"/>
</dbReference>
<name>A0AAD6L422_9ROSI</name>
<keyword evidence="3" id="KW-1185">Reference proteome</keyword>
<sequence>MAGIMHKIEQTLNFGGRKGERRGQTQGVRKQGLVARIKHMIPGGRRTGGVGGGGVGGGMHTTQGVRKQGLVARIKHMIPGGRRTGGVGGGGHY</sequence>
<accession>A0AAD6L422</accession>
<reference evidence="2 3" key="1">
    <citation type="journal article" date="2023" name="Int. J. Mol. Sci.">
        <title>De Novo Assembly and Annotation of 11 Diverse Shrub Willow (Salix) Genomes Reveals Novel Gene Organization in Sex-Linked Regions.</title>
        <authorList>
            <person name="Hyden B."/>
            <person name="Feng K."/>
            <person name="Yates T.B."/>
            <person name="Jawdy S."/>
            <person name="Cereghino C."/>
            <person name="Smart L.B."/>
            <person name="Muchero W."/>
        </authorList>
    </citation>
    <scope>NUCLEOTIDE SEQUENCE [LARGE SCALE GENOMIC DNA]</scope>
    <source>
        <tissue evidence="2">Shoot tip</tissue>
    </source>
</reference>
<protein>
    <submittedName>
        <fullName evidence="2">Uncharacterized protein</fullName>
    </submittedName>
</protein>
<proteinExistence type="predicted"/>
<feature type="compositionally biased region" description="Gly residues" evidence="1">
    <location>
        <begin position="45"/>
        <end position="59"/>
    </location>
</feature>
<dbReference type="EMBL" id="JAPFFJ010000002">
    <property type="protein sequence ID" value="KAJ6434029.1"/>
    <property type="molecule type" value="Genomic_DNA"/>
</dbReference>
<evidence type="ECO:0000256" key="1">
    <source>
        <dbReference type="SAM" id="MobiDB-lite"/>
    </source>
</evidence>
<evidence type="ECO:0000313" key="2">
    <source>
        <dbReference type="EMBL" id="KAJ6434029.1"/>
    </source>
</evidence>